<evidence type="ECO:0000256" key="6">
    <source>
        <dbReference type="ARBA" id="ARBA00022777"/>
    </source>
</evidence>
<dbReference type="Pfam" id="PF08447">
    <property type="entry name" value="PAS_3"/>
    <property type="match status" value="1"/>
</dbReference>
<evidence type="ECO:0000256" key="5">
    <source>
        <dbReference type="ARBA" id="ARBA00022741"/>
    </source>
</evidence>
<keyword evidence="3 9" id="KW-0597">Phosphoprotein</keyword>
<dbReference type="NCBIfam" id="TIGR00229">
    <property type="entry name" value="sensory_box"/>
    <property type="match status" value="1"/>
</dbReference>
<dbReference type="InterPro" id="IPR013655">
    <property type="entry name" value="PAS_fold_3"/>
</dbReference>
<dbReference type="PANTHER" id="PTHR24421">
    <property type="entry name" value="NITRATE/NITRITE SENSOR PROTEIN NARX-RELATED"/>
    <property type="match status" value="1"/>
</dbReference>
<dbReference type="RefSeq" id="WP_007413897.1">
    <property type="nucleotide sequence ID" value="NZ_ABOX02000006.1"/>
</dbReference>
<dbReference type="SMART" id="SM00086">
    <property type="entry name" value="PAC"/>
    <property type="match status" value="1"/>
</dbReference>
<evidence type="ECO:0000256" key="4">
    <source>
        <dbReference type="ARBA" id="ARBA00022679"/>
    </source>
</evidence>
<evidence type="ECO:0000259" key="12">
    <source>
        <dbReference type="PROSITE" id="PS50113"/>
    </source>
</evidence>
<dbReference type="GO" id="GO:0000155">
    <property type="term" value="F:phosphorelay sensor kinase activity"/>
    <property type="evidence" value="ECO:0007669"/>
    <property type="project" value="InterPro"/>
</dbReference>
<dbReference type="GO" id="GO:0005524">
    <property type="term" value="F:ATP binding"/>
    <property type="evidence" value="ECO:0007669"/>
    <property type="project" value="UniProtKB-KW"/>
</dbReference>
<reference evidence="13 14" key="1">
    <citation type="journal article" date="2011" name="J. Bacteriol.">
        <title>Genome sequence of 'Pedosphaera parvula' Ellin514, an aerobic Verrucomicrobial isolate from pasture soil.</title>
        <authorList>
            <person name="Kant R."/>
            <person name="van Passel M.W."/>
            <person name="Sangwan P."/>
            <person name="Palva A."/>
            <person name="Lucas S."/>
            <person name="Copeland A."/>
            <person name="Lapidus A."/>
            <person name="Glavina Del Rio T."/>
            <person name="Dalin E."/>
            <person name="Tice H."/>
            <person name="Bruce D."/>
            <person name="Goodwin L."/>
            <person name="Pitluck S."/>
            <person name="Chertkov O."/>
            <person name="Larimer F.W."/>
            <person name="Land M.L."/>
            <person name="Hauser L."/>
            <person name="Brettin T.S."/>
            <person name="Detter J.C."/>
            <person name="Han S."/>
            <person name="de Vos W.M."/>
            <person name="Janssen P.H."/>
            <person name="Smidt H."/>
        </authorList>
    </citation>
    <scope>NUCLEOTIDE SEQUENCE [LARGE SCALE GENOMIC DNA]</scope>
    <source>
        <strain evidence="13 14">Ellin514</strain>
    </source>
</reference>
<dbReference type="STRING" id="320771.Cflav_PD6420"/>
<dbReference type="CDD" id="cd16917">
    <property type="entry name" value="HATPase_UhpB-NarQ-NarX-like"/>
    <property type="match status" value="1"/>
</dbReference>
<keyword evidence="5" id="KW-0547">Nucleotide-binding</keyword>
<dbReference type="GO" id="GO:0046983">
    <property type="term" value="F:protein dimerization activity"/>
    <property type="evidence" value="ECO:0007669"/>
    <property type="project" value="InterPro"/>
</dbReference>
<dbReference type="Pfam" id="PF00072">
    <property type="entry name" value="Response_reg"/>
    <property type="match status" value="1"/>
</dbReference>
<sequence>MSQPLRVLVVEDSDNDAQLMLWELKRGGYQPYAFRVDNPKEMESALEREEWDIVISDYVMPGFTGLDALKLFTKRGLDIPFIILSGHIGEDIAVLAMKSGAHDYIMKDKMARLVPAVERELREAAVRKARRESDRALRESEERFRQLTENIDVVFFMFDQSGKEGPSRTLYTSPAYEHIWGRSRERLKEDSRAWLVAVHPDDQKQILEDVPQMERGEFNGEFRIIDGNGNIRWIQYRSFPVLNEQGQLYRVAGIAEDITKRKEAEHKLERNAQELSRMVHDLRCIDEQLRARNREISQAREELERRVHERTIDLTVANAELQCQIHERTRLEKELLEIAEKERRRIGFDLHDDLSQKLMGISFMLKALETKASNKELPKVADTRKIQELINEVINHTHNLAHNFSTLDSQGGDLALELKELAGNVKKMFQISCHFSSSGPLPTLQPNATVQLYKIAQEAASNAIKHGRAKNVWISITAHEDKLVLTIRNDGVPFPVTTGPSDRMGLRIMNSRASMIGASLDIRANGENGTLVSCQLPLNHDCKSTKVESNPSLSVLSNRFRERQLAGVGMSAKKEESLI</sequence>
<dbReference type="InterPro" id="IPR000014">
    <property type="entry name" value="PAS"/>
</dbReference>
<dbReference type="InterPro" id="IPR035965">
    <property type="entry name" value="PAS-like_dom_sf"/>
</dbReference>
<comment type="catalytic activity">
    <reaction evidence="1">
        <text>ATP + protein L-histidine = ADP + protein N-phospho-L-histidine.</text>
        <dbReference type="EC" id="2.7.13.3"/>
    </reaction>
</comment>
<dbReference type="PROSITE" id="PS50110">
    <property type="entry name" value="RESPONSE_REGULATORY"/>
    <property type="match status" value="1"/>
</dbReference>
<feature type="modified residue" description="4-aspartylphosphate" evidence="9">
    <location>
        <position position="57"/>
    </location>
</feature>
<evidence type="ECO:0000313" key="14">
    <source>
        <dbReference type="Proteomes" id="UP000003688"/>
    </source>
</evidence>
<dbReference type="SUPFAM" id="SSF55874">
    <property type="entry name" value="ATPase domain of HSP90 chaperone/DNA topoisomerase II/histidine kinase"/>
    <property type="match status" value="1"/>
</dbReference>
<dbReference type="OrthoDB" id="179764at2"/>
<dbReference type="CDD" id="cd00156">
    <property type="entry name" value="REC"/>
    <property type="match status" value="1"/>
</dbReference>
<feature type="domain" description="PAC" evidence="12">
    <location>
        <begin position="218"/>
        <end position="270"/>
    </location>
</feature>
<dbReference type="Pfam" id="PF07730">
    <property type="entry name" value="HisKA_3"/>
    <property type="match status" value="1"/>
</dbReference>
<dbReference type="EMBL" id="ABOX02000006">
    <property type="protein sequence ID" value="EEF62145.1"/>
    <property type="molecule type" value="Genomic_DNA"/>
</dbReference>
<dbReference type="InterPro" id="IPR011712">
    <property type="entry name" value="Sig_transdc_His_kin_sub3_dim/P"/>
</dbReference>
<keyword evidence="7" id="KW-0067">ATP-binding</keyword>
<dbReference type="SMART" id="SM00387">
    <property type="entry name" value="HATPase_c"/>
    <property type="match status" value="1"/>
</dbReference>
<evidence type="ECO:0000256" key="8">
    <source>
        <dbReference type="ARBA" id="ARBA00023012"/>
    </source>
</evidence>
<gene>
    <name evidence="13" type="ORF">Cflav_PD6420</name>
</gene>
<dbReference type="InterPro" id="IPR001610">
    <property type="entry name" value="PAC"/>
</dbReference>
<dbReference type="GO" id="GO:0016020">
    <property type="term" value="C:membrane"/>
    <property type="evidence" value="ECO:0007669"/>
    <property type="project" value="InterPro"/>
</dbReference>
<evidence type="ECO:0000256" key="3">
    <source>
        <dbReference type="ARBA" id="ARBA00022553"/>
    </source>
</evidence>
<dbReference type="Pfam" id="PF02518">
    <property type="entry name" value="HATPase_c"/>
    <property type="match status" value="1"/>
</dbReference>
<dbReference type="InterPro" id="IPR011006">
    <property type="entry name" value="CheY-like_superfamily"/>
</dbReference>
<feature type="domain" description="Response regulatory" evidence="10">
    <location>
        <begin position="6"/>
        <end position="122"/>
    </location>
</feature>
<dbReference type="Gene3D" id="3.30.565.10">
    <property type="entry name" value="Histidine kinase-like ATPase, C-terminal domain"/>
    <property type="match status" value="1"/>
</dbReference>
<dbReference type="Gene3D" id="3.30.450.20">
    <property type="entry name" value="PAS domain"/>
    <property type="match status" value="1"/>
</dbReference>
<keyword evidence="4" id="KW-0808">Transferase</keyword>
<name>B9XDJ9_PEDPL</name>
<evidence type="ECO:0000256" key="2">
    <source>
        <dbReference type="ARBA" id="ARBA00012438"/>
    </source>
</evidence>
<evidence type="ECO:0000256" key="1">
    <source>
        <dbReference type="ARBA" id="ARBA00000085"/>
    </source>
</evidence>
<accession>B9XDJ9</accession>
<protein>
    <recommendedName>
        <fullName evidence="2">histidine kinase</fullName>
        <ecNumber evidence="2">2.7.13.3</ecNumber>
    </recommendedName>
</protein>
<dbReference type="SUPFAM" id="SSF52172">
    <property type="entry name" value="CheY-like"/>
    <property type="match status" value="1"/>
</dbReference>
<dbReference type="EC" id="2.7.13.3" evidence="2"/>
<dbReference type="SMART" id="SM00448">
    <property type="entry name" value="REC"/>
    <property type="match status" value="1"/>
</dbReference>
<dbReference type="SUPFAM" id="SSF55785">
    <property type="entry name" value="PYP-like sensor domain (PAS domain)"/>
    <property type="match status" value="1"/>
</dbReference>
<keyword evidence="6" id="KW-0418">Kinase</keyword>
<dbReference type="PROSITE" id="PS50113">
    <property type="entry name" value="PAC"/>
    <property type="match status" value="1"/>
</dbReference>
<dbReference type="CDD" id="cd00130">
    <property type="entry name" value="PAS"/>
    <property type="match status" value="1"/>
</dbReference>
<dbReference type="Gene3D" id="1.20.5.1930">
    <property type="match status" value="1"/>
</dbReference>
<dbReference type="InterPro" id="IPR000700">
    <property type="entry name" value="PAS-assoc_C"/>
</dbReference>
<evidence type="ECO:0000256" key="7">
    <source>
        <dbReference type="ARBA" id="ARBA00022840"/>
    </source>
</evidence>
<dbReference type="PROSITE" id="PS50112">
    <property type="entry name" value="PAS"/>
    <property type="match status" value="1"/>
</dbReference>
<dbReference type="InterPro" id="IPR001789">
    <property type="entry name" value="Sig_transdc_resp-reg_receiver"/>
</dbReference>
<proteinExistence type="predicted"/>
<keyword evidence="8" id="KW-0902">Two-component regulatory system</keyword>
<dbReference type="InterPro" id="IPR003594">
    <property type="entry name" value="HATPase_dom"/>
</dbReference>
<evidence type="ECO:0000313" key="13">
    <source>
        <dbReference type="EMBL" id="EEF62145.1"/>
    </source>
</evidence>
<dbReference type="PANTHER" id="PTHR24421:SF10">
    <property type="entry name" value="NITRATE_NITRITE SENSOR PROTEIN NARQ"/>
    <property type="match status" value="1"/>
</dbReference>
<dbReference type="InterPro" id="IPR050482">
    <property type="entry name" value="Sensor_HK_TwoCompSys"/>
</dbReference>
<evidence type="ECO:0000259" key="11">
    <source>
        <dbReference type="PROSITE" id="PS50112"/>
    </source>
</evidence>
<comment type="caution">
    <text evidence="13">The sequence shown here is derived from an EMBL/GenBank/DDBJ whole genome shotgun (WGS) entry which is preliminary data.</text>
</comment>
<evidence type="ECO:0000256" key="9">
    <source>
        <dbReference type="PROSITE-ProRule" id="PRU00169"/>
    </source>
</evidence>
<keyword evidence="14" id="KW-1185">Reference proteome</keyword>
<evidence type="ECO:0000259" key="10">
    <source>
        <dbReference type="PROSITE" id="PS50110"/>
    </source>
</evidence>
<organism evidence="13 14">
    <name type="scientific">Pedosphaera parvula (strain Ellin514)</name>
    <dbReference type="NCBI Taxonomy" id="320771"/>
    <lineage>
        <taxon>Bacteria</taxon>
        <taxon>Pseudomonadati</taxon>
        <taxon>Verrucomicrobiota</taxon>
        <taxon>Pedosphaerae</taxon>
        <taxon>Pedosphaerales</taxon>
        <taxon>Pedosphaeraceae</taxon>
        <taxon>Pedosphaera</taxon>
    </lineage>
</organism>
<dbReference type="Gene3D" id="3.40.50.2300">
    <property type="match status" value="1"/>
</dbReference>
<dbReference type="AlphaFoldDB" id="B9XDJ9"/>
<feature type="domain" description="PAS" evidence="11">
    <location>
        <begin position="140"/>
        <end position="217"/>
    </location>
</feature>
<dbReference type="Proteomes" id="UP000003688">
    <property type="component" value="Unassembled WGS sequence"/>
</dbReference>
<dbReference type="InterPro" id="IPR036890">
    <property type="entry name" value="HATPase_C_sf"/>
</dbReference>